<feature type="chain" id="PRO_5043126059" evidence="2">
    <location>
        <begin position="19"/>
        <end position="128"/>
    </location>
</feature>
<protein>
    <submittedName>
        <fullName evidence="5">Secreted RxLR effector peptide protein</fullName>
    </submittedName>
</protein>
<dbReference type="AlphaFoldDB" id="A0A0N4YV56"/>
<name>A0A0N4YV56_NIPBR</name>
<sequence length="128" mass="14441">MIRWIVLLLTSNTYVVCANAVAELRSRSDDVRKIGSDGDVDRQRIGSSGRTSSRNYIVTSMSQSEEETRSPTVRWFYAELDASRSSEEPMGKEVSRCAMNGDEKATNIVVSLRNDQVSHRSVRFYLLS</sequence>
<dbReference type="EMBL" id="UYSL01025938">
    <property type="protein sequence ID" value="VDL84870.1"/>
    <property type="molecule type" value="Genomic_DNA"/>
</dbReference>
<gene>
    <name evidence="3" type="ORF">NBR_LOCUS21129</name>
</gene>
<feature type="signal peptide" evidence="2">
    <location>
        <begin position="1"/>
        <end position="18"/>
    </location>
</feature>
<evidence type="ECO:0000313" key="5">
    <source>
        <dbReference type="WBParaSite" id="NBR_0002112801-mRNA-1"/>
    </source>
</evidence>
<proteinExistence type="predicted"/>
<reference evidence="3 4" key="2">
    <citation type="submission" date="2018-11" db="EMBL/GenBank/DDBJ databases">
        <authorList>
            <consortium name="Pathogen Informatics"/>
        </authorList>
    </citation>
    <scope>NUCLEOTIDE SEQUENCE [LARGE SCALE GENOMIC DNA]</scope>
</reference>
<evidence type="ECO:0000313" key="3">
    <source>
        <dbReference type="EMBL" id="VDL84870.1"/>
    </source>
</evidence>
<reference evidence="5" key="1">
    <citation type="submission" date="2017-02" db="UniProtKB">
        <authorList>
            <consortium name="WormBaseParasite"/>
        </authorList>
    </citation>
    <scope>IDENTIFICATION</scope>
</reference>
<feature type="region of interest" description="Disordered" evidence="1">
    <location>
        <begin position="31"/>
        <end position="69"/>
    </location>
</feature>
<evidence type="ECO:0000256" key="1">
    <source>
        <dbReference type="SAM" id="MobiDB-lite"/>
    </source>
</evidence>
<keyword evidence="4" id="KW-1185">Reference proteome</keyword>
<dbReference type="WBParaSite" id="NBR_0002112801-mRNA-1">
    <property type="protein sequence ID" value="NBR_0002112801-mRNA-1"/>
    <property type="gene ID" value="NBR_0002112801"/>
</dbReference>
<keyword evidence="2" id="KW-0732">Signal</keyword>
<evidence type="ECO:0000256" key="2">
    <source>
        <dbReference type="SAM" id="SignalP"/>
    </source>
</evidence>
<accession>A0A0N4YV56</accession>
<dbReference type="Proteomes" id="UP000271162">
    <property type="component" value="Unassembled WGS sequence"/>
</dbReference>
<organism evidence="5">
    <name type="scientific">Nippostrongylus brasiliensis</name>
    <name type="common">Rat hookworm</name>
    <dbReference type="NCBI Taxonomy" id="27835"/>
    <lineage>
        <taxon>Eukaryota</taxon>
        <taxon>Metazoa</taxon>
        <taxon>Ecdysozoa</taxon>
        <taxon>Nematoda</taxon>
        <taxon>Chromadorea</taxon>
        <taxon>Rhabditida</taxon>
        <taxon>Rhabditina</taxon>
        <taxon>Rhabditomorpha</taxon>
        <taxon>Strongyloidea</taxon>
        <taxon>Heligmosomidae</taxon>
        <taxon>Nippostrongylus</taxon>
    </lineage>
</organism>
<feature type="compositionally biased region" description="Polar residues" evidence="1">
    <location>
        <begin position="45"/>
        <end position="63"/>
    </location>
</feature>
<feature type="compositionally biased region" description="Basic and acidic residues" evidence="1">
    <location>
        <begin position="31"/>
        <end position="44"/>
    </location>
</feature>
<evidence type="ECO:0000313" key="4">
    <source>
        <dbReference type="Proteomes" id="UP000271162"/>
    </source>
</evidence>